<proteinExistence type="predicted"/>
<reference evidence="1 2" key="1">
    <citation type="submission" date="2018-11" db="EMBL/GenBank/DDBJ databases">
        <title>Genomic Encyclopedia of Type Strains, Phase IV (KMG-IV): sequencing the most valuable type-strain genomes for metagenomic binning, comparative biology and taxonomic classification.</title>
        <authorList>
            <person name="Goeker M."/>
        </authorList>
    </citation>
    <scope>NUCLEOTIDE SEQUENCE [LARGE SCALE GENOMIC DNA]</scope>
    <source>
        <strain evidence="1 2">DSM 29158</strain>
    </source>
</reference>
<evidence type="ECO:0000313" key="2">
    <source>
        <dbReference type="Proteomes" id="UP000277108"/>
    </source>
</evidence>
<name>A0A3N5BGK1_9BACL</name>
<dbReference type="EMBL" id="RKRK01000003">
    <property type="protein sequence ID" value="RPF56663.1"/>
    <property type="molecule type" value="Genomic_DNA"/>
</dbReference>
<comment type="caution">
    <text evidence="1">The sequence shown here is derived from an EMBL/GenBank/DDBJ whole genome shotgun (WGS) entry which is preliminary data.</text>
</comment>
<dbReference type="Pfam" id="PF14066">
    <property type="entry name" value="DUF4256"/>
    <property type="match status" value="1"/>
</dbReference>
<dbReference type="OrthoDB" id="8442276at2"/>
<accession>A0A3N5BGK1</accession>
<gene>
    <name evidence="1" type="ORF">EDD62_1317</name>
</gene>
<dbReference type="RefSeq" id="WP_123807993.1">
    <property type="nucleotide sequence ID" value="NZ_RKRK01000003.1"/>
</dbReference>
<dbReference type="AlphaFoldDB" id="A0A3N5BGK1"/>
<evidence type="ECO:0000313" key="1">
    <source>
        <dbReference type="EMBL" id="RPF56663.1"/>
    </source>
</evidence>
<dbReference type="InterPro" id="IPR025352">
    <property type="entry name" value="DUF4256"/>
</dbReference>
<organism evidence="1 2">
    <name type="scientific">Abyssicoccus albus</name>
    <dbReference type="NCBI Taxonomy" id="1817405"/>
    <lineage>
        <taxon>Bacteria</taxon>
        <taxon>Bacillati</taxon>
        <taxon>Bacillota</taxon>
        <taxon>Bacilli</taxon>
        <taxon>Bacillales</taxon>
        <taxon>Abyssicoccaceae</taxon>
    </lineage>
</organism>
<protein>
    <submittedName>
        <fullName evidence="1">Uncharacterized protein DUF4256</fullName>
    </submittedName>
</protein>
<dbReference type="Proteomes" id="UP000277108">
    <property type="component" value="Unassembled WGS sequence"/>
</dbReference>
<keyword evidence="2" id="KW-1185">Reference proteome</keyword>
<sequence length="176" mass="20287">MTHEELIALLEKRFNKTSHTRTDKSFDDIKEKLLQSDKLDTLIQMEETKGEVDFVWEDGDTLVFADCALQSPKGRVKYCYDREALEGRKKYPPENDIISVANNMGIELCDEQLYRKLQEVAGPFDTKTSSWIKTPDDVRSLGGALFGDYRYGRVFIYHNGADSYYSSRAFRGFVKV</sequence>